<protein>
    <submittedName>
        <fullName evidence="2">Carbon-nitrogen hydrolase</fullName>
    </submittedName>
</protein>
<gene>
    <name evidence="2" type="ORF">H9889_05800</name>
</gene>
<dbReference type="SUPFAM" id="SSF56317">
    <property type="entry name" value="Carbon-nitrogen hydrolase"/>
    <property type="match status" value="1"/>
</dbReference>
<sequence>MLTLELAQMSLVDGDIAGNLEKVITKIREAKSTSDLIIFPETCFSGFPTHDNAGDYSQSLDGEIVKALEKEAKAKGIAVLAGICEVDNGTYYNSAVFIDPEKGHIATYRKTHMWLTDQGLFSPGDQFVAFEWRGIRVGLLICFDIEFPESGRANALLDADLLLVVNGNMDPYGETHRTAIKARAQENQFYAAFVNRVGMDSFGHQFAGGSCVVDPFGQTLCEAGRDEMTLQIAIDPLKRREYQKDYHYLNERALQYRHEIEIEGKSSVIKIPS</sequence>
<dbReference type="Pfam" id="PF00795">
    <property type="entry name" value="CN_hydrolase"/>
    <property type="match status" value="1"/>
</dbReference>
<dbReference type="Gene3D" id="3.60.110.10">
    <property type="entry name" value="Carbon-nitrogen hydrolase"/>
    <property type="match status" value="1"/>
</dbReference>
<dbReference type="PANTHER" id="PTHR47799:SF1">
    <property type="entry name" value="OMEGA-AMIDASE YAFV"/>
    <property type="match status" value="1"/>
</dbReference>
<dbReference type="PANTHER" id="PTHR47799">
    <property type="entry name" value="OMEGA-AMIDASE YAFV"/>
    <property type="match status" value="1"/>
</dbReference>
<feature type="domain" description="CN hydrolase" evidence="1">
    <location>
        <begin position="2"/>
        <end position="236"/>
    </location>
</feature>
<name>A0A9D1Q722_9GAMM</name>
<keyword evidence="2" id="KW-0378">Hydrolase</keyword>
<dbReference type="PROSITE" id="PS50263">
    <property type="entry name" value="CN_HYDROLASE"/>
    <property type="match status" value="1"/>
</dbReference>
<accession>A0A9D1Q722</accession>
<organism evidence="2 3">
    <name type="scientific">Candidatus Ignatzschineria merdigallinarum</name>
    <dbReference type="NCBI Taxonomy" id="2838621"/>
    <lineage>
        <taxon>Bacteria</taxon>
        <taxon>Pseudomonadati</taxon>
        <taxon>Pseudomonadota</taxon>
        <taxon>Gammaproteobacteria</taxon>
        <taxon>Cardiobacteriales</taxon>
        <taxon>Ignatzschineriaceae</taxon>
        <taxon>Ignatzschineria</taxon>
    </lineage>
</organism>
<reference evidence="2" key="1">
    <citation type="journal article" date="2021" name="PeerJ">
        <title>Extensive microbial diversity within the chicken gut microbiome revealed by metagenomics and culture.</title>
        <authorList>
            <person name="Gilroy R."/>
            <person name="Ravi A."/>
            <person name="Getino M."/>
            <person name="Pursley I."/>
            <person name="Horton D.L."/>
            <person name="Alikhan N.F."/>
            <person name="Baker D."/>
            <person name="Gharbi K."/>
            <person name="Hall N."/>
            <person name="Watson M."/>
            <person name="Adriaenssens E.M."/>
            <person name="Foster-Nyarko E."/>
            <person name="Jarju S."/>
            <person name="Secka A."/>
            <person name="Antonio M."/>
            <person name="Oren A."/>
            <person name="Chaudhuri R.R."/>
            <person name="La Ragione R."/>
            <person name="Hildebrand F."/>
            <person name="Pallen M.J."/>
        </authorList>
    </citation>
    <scope>NUCLEOTIDE SEQUENCE</scope>
    <source>
        <strain evidence="2">CHK160-9182</strain>
    </source>
</reference>
<dbReference type="GO" id="GO:0050152">
    <property type="term" value="F:omega-amidase activity"/>
    <property type="evidence" value="ECO:0007669"/>
    <property type="project" value="TreeGrafter"/>
</dbReference>
<evidence type="ECO:0000313" key="2">
    <source>
        <dbReference type="EMBL" id="HIW06822.1"/>
    </source>
</evidence>
<reference evidence="2" key="2">
    <citation type="submission" date="2021-04" db="EMBL/GenBank/DDBJ databases">
        <authorList>
            <person name="Gilroy R."/>
        </authorList>
    </citation>
    <scope>NUCLEOTIDE SEQUENCE</scope>
    <source>
        <strain evidence="2">CHK160-9182</strain>
    </source>
</reference>
<comment type="caution">
    <text evidence="2">The sequence shown here is derived from an EMBL/GenBank/DDBJ whole genome shotgun (WGS) entry which is preliminary data.</text>
</comment>
<evidence type="ECO:0000313" key="3">
    <source>
        <dbReference type="Proteomes" id="UP000823934"/>
    </source>
</evidence>
<dbReference type="InterPro" id="IPR003010">
    <property type="entry name" value="C-N_Hydrolase"/>
</dbReference>
<dbReference type="Proteomes" id="UP000823934">
    <property type="component" value="Unassembled WGS sequence"/>
</dbReference>
<dbReference type="GO" id="GO:0106008">
    <property type="term" value="F:2-oxoglutaramate amidase activity"/>
    <property type="evidence" value="ECO:0007669"/>
    <property type="project" value="TreeGrafter"/>
</dbReference>
<dbReference type="InterPro" id="IPR036526">
    <property type="entry name" value="C-N_Hydrolase_sf"/>
</dbReference>
<dbReference type="EMBL" id="DXHP01000128">
    <property type="protein sequence ID" value="HIW06822.1"/>
    <property type="molecule type" value="Genomic_DNA"/>
</dbReference>
<dbReference type="InterPro" id="IPR052737">
    <property type="entry name" value="Omega-amidase_YafV"/>
</dbReference>
<dbReference type="AlphaFoldDB" id="A0A9D1Q722"/>
<evidence type="ECO:0000259" key="1">
    <source>
        <dbReference type="PROSITE" id="PS50263"/>
    </source>
</evidence>
<proteinExistence type="predicted"/>